<dbReference type="GO" id="GO:0043041">
    <property type="term" value="P:amino acid activation for nonribosomal peptide biosynthetic process"/>
    <property type="evidence" value="ECO:0007669"/>
    <property type="project" value="TreeGrafter"/>
</dbReference>
<dbReference type="GO" id="GO:0009366">
    <property type="term" value="C:enterobactin synthetase complex"/>
    <property type="evidence" value="ECO:0007669"/>
    <property type="project" value="TreeGrafter"/>
</dbReference>
<dbReference type="InterPro" id="IPR023213">
    <property type="entry name" value="CAT-like_dom_sf"/>
</dbReference>
<dbReference type="GO" id="GO:0047527">
    <property type="term" value="F:2,3-dihydroxybenzoate-serine ligase activity"/>
    <property type="evidence" value="ECO:0007669"/>
    <property type="project" value="TreeGrafter"/>
</dbReference>
<dbReference type="PANTHER" id="PTHR45527">
    <property type="entry name" value="NONRIBOSOMAL PEPTIDE SYNTHETASE"/>
    <property type="match status" value="1"/>
</dbReference>
<dbReference type="AlphaFoldDB" id="A0A291RLI6"/>
<dbReference type="GeneID" id="88359701"/>
<dbReference type="GO" id="GO:0005829">
    <property type="term" value="C:cytosol"/>
    <property type="evidence" value="ECO:0007669"/>
    <property type="project" value="TreeGrafter"/>
</dbReference>
<reference evidence="1 2" key="1">
    <citation type="submission" date="2017-10" db="EMBL/GenBank/DDBJ databases">
        <title>Comparative genomics between pathogenic Norcardia.</title>
        <authorList>
            <person name="Zeng L."/>
        </authorList>
    </citation>
    <scope>NUCLEOTIDE SEQUENCE [LARGE SCALE GENOMIC DNA]</scope>
    <source>
        <strain evidence="1 2">NC_YFY_NT001</strain>
    </source>
</reference>
<gene>
    <name evidence="1" type="ORF">CRH09_20305</name>
</gene>
<protein>
    <submittedName>
        <fullName evidence="1">Non-ribosomal peptide synthetase</fullName>
    </submittedName>
</protein>
<dbReference type="Gene3D" id="3.30.559.10">
    <property type="entry name" value="Chloramphenicol acetyltransferase-like domain"/>
    <property type="match status" value="1"/>
</dbReference>
<dbReference type="Proteomes" id="UP000221961">
    <property type="component" value="Chromosome"/>
</dbReference>
<organism evidence="1 2">
    <name type="scientific">Nocardia terpenica</name>
    <dbReference type="NCBI Taxonomy" id="455432"/>
    <lineage>
        <taxon>Bacteria</taxon>
        <taxon>Bacillati</taxon>
        <taxon>Actinomycetota</taxon>
        <taxon>Actinomycetes</taxon>
        <taxon>Mycobacteriales</taxon>
        <taxon>Nocardiaceae</taxon>
        <taxon>Nocardia</taxon>
    </lineage>
</organism>
<dbReference type="EMBL" id="CP023778">
    <property type="protein sequence ID" value="ATL68175.1"/>
    <property type="molecule type" value="Genomic_DNA"/>
</dbReference>
<proteinExistence type="predicted"/>
<dbReference type="SUPFAM" id="SSF52777">
    <property type="entry name" value="CoA-dependent acyltransferases"/>
    <property type="match status" value="2"/>
</dbReference>
<sequence length="427" mass="45775">MTSHISITAGYLARFRRVAERGDPARLLPVTGAQRRFLLARRLAPGGLPDLVPLFFAFPRDTLDPTRLACAASHLAAAQPALRARPAVLRGTPVLHLVDDPAIPVIRVLPRPEESADDALRRALAGWEIEGPPLRLFLADDIANDTEILAIVLDHAACDEQSLGRILSDLTAAYRDELTGEDGTAASVADYRESVNTQLAVEERASNARAIEYWTRRLTGVGARADTPRGDDRTVGFAQRRLPIADGGRATAFPVLLASCSAAARAVHGPDTVPVLGYPWGGRPATAPPVLGCFLNTVVHPAHTVDPEATAQVWWDDLDHADTPFDEVARAARSAGTPWTGTLDALLTFEDLTHRPPLELGGVTGREIHIDGRPIQAPFVVSVSYGTELLVRMAWDRGVVADGPAHDALAELLAGLRPHTQPTAQPG</sequence>
<accession>A0A291RLI6</accession>
<dbReference type="GO" id="GO:0031177">
    <property type="term" value="F:phosphopantetheine binding"/>
    <property type="evidence" value="ECO:0007669"/>
    <property type="project" value="TreeGrafter"/>
</dbReference>
<evidence type="ECO:0000313" key="2">
    <source>
        <dbReference type="Proteomes" id="UP000221961"/>
    </source>
</evidence>
<dbReference type="Gene3D" id="3.30.559.30">
    <property type="entry name" value="Nonribosomal peptide synthetase, condensation domain"/>
    <property type="match status" value="1"/>
</dbReference>
<dbReference type="KEGG" id="ntp:CRH09_20305"/>
<dbReference type="GO" id="GO:0009239">
    <property type="term" value="P:enterobactin biosynthetic process"/>
    <property type="evidence" value="ECO:0007669"/>
    <property type="project" value="TreeGrafter"/>
</dbReference>
<evidence type="ECO:0000313" key="1">
    <source>
        <dbReference type="EMBL" id="ATL68175.1"/>
    </source>
</evidence>
<dbReference type="PANTHER" id="PTHR45527:SF1">
    <property type="entry name" value="FATTY ACID SYNTHASE"/>
    <property type="match status" value="1"/>
</dbReference>
<name>A0A291RLI6_9NOCA</name>
<dbReference type="RefSeq" id="WP_098695276.1">
    <property type="nucleotide sequence ID" value="NZ_CP023778.1"/>
</dbReference>